<keyword evidence="5 8" id="KW-0812">Transmembrane</keyword>
<evidence type="ECO:0000256" key="6">
    <source>
        <dbReference type="ARBA" id="ARBA00022989"/>
    </source>
</evidence>
<organism evidence="9 10">
    <name type="scientific">Litorihabitans aurantiacus</name>
    <dbReference type="NCBI Taxonomy" id="1930061"/>
    <lineage>
        <taxon>Bacteria</taxon>
        <taxon>Bacillati</taxon>
        <taxon>Actinomycetota</taxon>
        <taxon>Actinomycetes</taxon>
        <taxon>Micrococcales</taxon>
        <taxon>Beutenbergiaceae</taxon>
        <taxon>Litorihabitans</taxon>
    </lineage>
</organism>
<feature type="transmembrane region" description="Helical" evidence="8">
    <location>
        <begin position="43"/>
        <end position="62"/>
    </location>
</feature>
<dbReference type="Gene3D" id="1.10.3470.10">
    <property type="entry name" value="ABC transporter involved in vitamin B12 uptake, BtuC"/>
    <property type="match status" value="1"/>
</dbReference>
<proteinExistence type="inferred from homology"/>
<feature type="transmembrane region" description="Helical" evidence="8">
    <location>
        <begin position="125"/>
        <end position="143"/>
    </location>
</feature>
<keyword evidence="10" id="KW-1185">Reference proteome</keyword>
<keyword evidence="7 8" id="KW-0472">Membrane</keyword>
<comment type="similarity">
    <text evidence="2">Belongs to the binding-protein-dependent transport system permease family. FecCD subfamily.</text>
</comment>
<comment type="caution">
    <text evidence="9">The sequence shown here is derived from an EMBL/GenBank/DDBJ whole genome shotgun (WGS) entry which is preliminary data.</text>
</comment>
<protein>
    <submittedName>
        <fullName evidence="9">ABC transporter permease</fullName>
    </submittedName>
</protein>
<dbReference type="SUPFAM" id="SSF81345">
    <property type="entry name" value="ABC transporter involved in vitamin B12 uptake, BtuC"/>
    <property type="match status" value="1"/>
</dbReference>
<feature type="transmembrane region" description="Helical" evidence="8">
    <location>
        <begin position="180"/>
        <end position="199"/>
    </location>
</feature>
<feature type="transmembrane region" description="Helical" evidence="8">
    <location>
        <begin position="336"/>
        <end position="355"/>
    </location>
</feature>
<sequence>MSAREVTGAVAPAAASAPSGEARPSAVALVAAARRGRARRRRAVTAALLLAVVLAYVGALTLGESIHSPAEVVRVALGMDSDASFTIGVLRLPRASTAVLTGLAFGAAGTAFQTLLRNPLASPDVIGISSGASAAAVVGIVLLGFGSTAVSVVAMVAALVTALVIYALANRGGVAGSRLILIGIGVAAMLNSVVAYALSRAAQWDLQIATRWLTGNLNGSSWSALLPLAVVTLAALPLLLWCARDLEAMRLGEETATALGVRVGRTRLLLVVAAVALLAFATAAAGPISFVAFLAGPIAARILGPVGSPVLAGGLVGALLVLVADFLAQFAFGTRFPVGVVTGVLGAPYLVYLLVRTNRTGGSL</sequence>
<reference evidence="9" key="2">
    <citation type="submission" date="2023-02" db="EMBL/GenBank/DDBJ databases">
        <authorList>
            <person name="Sun Q."/>
            <person name="Mori K."/>
        </authorList>
    </citation>
    <scope>NUCLEOTIDE SEQUENCE</scope>
    <source>
        <strain evidence="9">NBRC 112290</strain>
    </source>
</reference>
<dbReference type="CDD" id="cd06550">
    <property type="entry name" value="TM_ABC_iron-siderophores_like"/>
    <property type="match status" value="1"/>
</dbReference>
<keyword evidence="6 8" id="KW-1133">Transmembrane helix</keyword>
<dbReference type="GO" id="GO:0033214">
    <property type="term" value="P:siderophore-iron import into cell"/>
    <property type="evidence" value="ECO:0007669"/>
    <property type="project" value="TreeGrafter"/>
</dbReference>
<gene>
    <name evidence="9" type="ORF">GCM10025875_14140</name>
</gene>
<dbReference type="Pfam" id="PF01032">
    <property type="entry name" value="FecCD"/>
    <property type="match status" value="1"/>
</dbReference>
<evidence type="ECO:0000256" key="3">
    <source>
        <dbReference type="ARBA" id="ARBA00022448"/>
    </source>
</evidence>
<feature type="transmembrane region" description="Helical" evidence="8">
    <location>
        <begin position="95"/>
        <end position="116"/>
    </location>
</feature>
<evidence type="ECO:0000256" key="8">
    <source>
        <dbReference type="SAM" id="Phobius"/>
    </source>
</evidence>
<dbReference type="RefSeq" id="WP_284250251.1">
    <property type="nucleotide sequence ID" value="NZ_BSUM01000001.1"/>
</dbReference>
<keyword evidence="4" id="KW-1003">Cell membrane</keyword>
<feature type="transmembrane region" description="Helical" evidence="8">
    <location>
        <begin position="149"/>
        <end position="168"/>
    </location>
</feature>
<dbReference type="InterPro" id="IPR037294">
    <property type="entry name" value="ABC_BtuC-like"/>
</dbReference>
<feature type="transmembrane region" description="Helical" evidence="8">
    <location>
        <begin position="219"/>
        <end position="241"/>
    </location>
</feature>
<dbReference type="Proteomes" id="UP001157161">
    <property type="component" value="Unassembled WGS sequence"/>
</dbReference>
<reference evidence="9" key="1">
    <citation type="journal article" date="2014" name="Int. J. Syst. Evol. Microbiol.">
        <title>Complete genome sequence of Corynebacterium casei LMG S-19264T (=DSM 44701T), isolated from a smear-ripened cheese.</title>
        <authorList>
            <consortium name="US DOE Joint Genome Institute (JGI-PGF)"/>
            <person name="Walter F."/>
            <person name="Albersmeier A."/>
            <person name="Kalinowski J."/>
            <person name="Ruckert C."/>
        </authorList>
    </citation>
    <scope>NUCLEOTIDE SEQUENCE</scope>
    <source>
        <strain evidence="9">NBRC 112290</strain>
    </source>
</reference>
<comment type="subcellular location">
    <subcellularLocation>
        <location evidence="1">Cell membrane</location>
        <topology evidence="1">Multi-pass membrane protein</topology>
    </subcellularLocation>
</comment>
<dbReference type="GO" id="GO:0005886">
    <property type="term" value="C:plasma membrane"/>
    <property type="evidence" value="ECO:0007669"/>
    <property type="project" value="UniProtKB-SubCell"/>
</dbReference>
<evidence type="ECO:0000313" key="9">
    <source>
        <dbReference type="EMBL" id="GMA31422.1"/>
    </source>
</evidence>
<feature type="transmembrane region" description="Helical" evidence="8">
    <location>
        <begin position="302"/>
        <end position="324"/>
    </location>
</feature>
<dbReference type="EMBL" id="BSUM01000001">
    <property type="protein sequence ID" value="GMA31422.1"/>
    <property type="molecule type" value="Genomic_DNA"/>
</dbReference>
<dbReference type="PANTHER" id="PTHR30472">
    <property type="entry name" value="FERRIC ENTEROBACTIN TRANSPORT SYSTEM PERMEASE PROTEIN"/>
    <property type="match status" value="1"/>
</dbReference>
<dbReference type="InterPro" id="IPR000522">
    <property type="entry name" value="ABC_transptr_permease_BtuC"/>
</dbReference>
<dbReference type="AlphaFoldDB" id="A0AA38CT16"/>
<name>A0AA38CT16_9MICO</name>
<keyword evidence="3" id="KW-0813">Transport</keyword>
<accession>A0AA38CT16</accession>
<evidence type="ECO:0000256" key="5">
    <source>
        <dbReference type="ARBA" id="ARBA00022692"/>
    </source>
</evidence>
<dbReference type="PANTHER" id="PTHR30472:SF24">
    <property type="entry name" value="FERRIC ENTEROBACTIN TRANSPORT SYSTEM PERMEASE PROTEIN FEPG"/>
    <property type="match status" value="1"/>
</dbReference>
<evidence type="ECO:0000256" key="2">
    <source>
        <dbReference type="ARBA" id="ARBA00007935"/>
    </source>
</evidence>
<evidence type="ECO:0000256" key="7">
    <source>
        <dbReference type="ARBA" id="ARBA00023136"/>
    </source>
</evidence>
<feature type="transmembrane region" description="Helical" evidence="8">
    <location>
        <begin position="268"/>
        <end position="296"/>
    </location>
</feature>
<evidence type="ECO:0000256" key="1">
    <source>
        <dbReference type="ARBA" id="ARBA00004651"/>
    </source>
</evidence>
<evidence type="ECO:0000313" key="10">
    <source>
        <dbReference type="Proteomes" id="UP001157161"/>
    </source>
</evidence>
<evidence type="ECO:0000256" key="4">
    <source>
        <dbReference type="ARBA" id="ARBA00022475"/>
    </source>
</evidence>
<dbReference type="GO" id="GO:0022857">
    <property type="term" value="F:transmembrane transporter activity"/>
    <property type="evidence" value="ECO:0007669"/>
    <property type="project" value="InterPro"/>
</dbReference>